<evidence type="ECO:0000256" key="1">
    <source>
        <dbReference type="ARBA" id="ARBA00004302"/>
    </source>
</evidence>
<dbReference type="InterPro" id="IPR036390">
    <property type="entry name" value="WH_DNA-bd_sf"/>
</dbReference>
<dbReference type="SUPFAM" id="SSF46785">
    <property type="entry name" value="Winged helix' DNA-binding domain"/>
    <property type="match status" value="1"/>
</dbReference>
<feature type="domain" description="Laminin IV type B" evidence="10">
    <location>
        <begin position="77"/>
        <end position="310"/>
    </location>
</feature>
<evidence type="ECO:0000256" key="8">
    <source>
        <dbReference type="ARBA" id="ARBA00023163"/>
    </source>
</evidence>
<reference evidence="11 12" key="1">
    <citation type="journal article" date="2015" name="Int. J. Syst. Evol. Microbiol.">
        <title>Amycolatopsis rhabdoformis sp. nov., an actinomycete isolated from a tropical forest soil.</title>
        <authorList>
            <person name="Souza W.R."/>
            <person name="Silva R.E."/>
            <person name="Goodfellow M."/>
            <person name="Busarakam K."/>
            <person name="Figueiro F.S."/>
            <person name="Ferreira D."/>
            <person name="Rodrigues-Filho E."/>
            <person name="Moraes L.A.B."/>
            <person name="Zucchi T.D."/>
        </authorList>
    </citation>
    <scope>NUCLEOTIDE SEQUENCE [LARGE SCALE GENOMIC DNA]</scope>
    <source>
        <strain evidence="11 12">NCIMB 14900</strain>
    </source>
</reference>
<evidence type="ECO:0000256" key="3">
    <source>
        <dbReference type="ARBA" id="ARBA00022525"/>
    </source>
</evidence>
<dbReference type="PROSITE" id="PS51116">
    <property type="entry name" value="LAMININ_IVB"/>
    <property type="match status" value="1"/>
</dbReference>
<dbReference type="RefSeq" id="WP_326835301.1">
    <property type="nucleotide sequence ID" value="NZ_CP142149.1"/>
</dbReference>
<evidence type="ECO:0000256" key="6">
    <source>
        <dbReference type="ARBA" id="ARBA00023015"/>
    </source>
</evidence>
<evidence type="ECO:0000313" key="12">
    <source>
        <dbReference type="Proteomes" id="UP001330812"/>
    </source>
</evidence>
<evidence type="ECO:0000256" key="5">
    <source>
        <dbReference type="ARBA" id="ARBA00022869"/>
    </source>
</evidence>
<evidence type="ECO:0000313" key="11">
    <source>
        <dbReference type="EMBL" id="WSE32494.1"/>
    </source>
</evidence>
<evidence type="ECO:0000256" key="2">
    <source>
        <dbReference type="ARBA" id="ARBA00009437"/>
    </source>
</evidence>
<evidence type="ECO:0000256" key="4">
    <source>
        <dbReference type="ARBA" id="ARBA00022530"/>
    </source>
</evidence>
<evidence type="ECO:0000256" key="7">
    <source>
        <dbReference type="ARBA" id="ARBA00023125"/>
    </source>
</evidence>
<accession>A0ABZ1IG14</accession>
<dbReference type="Pfam" id="PF03466">
    <property type="entry name" value="LysR_substrate"/>
    <property type="match status" value="1"/>
</dbReference>
<keyword evidence="7" id="KW-0238">DNA-binding</keyword>
<keyword evidence="6" id="KW-0805">Transcription regulation</keyword>
<dbReference type="InterPro" id="IPR036388">
    <property type="entry name" value="WH-like_DNA-bd_sf"/>
</dbReference>
<name>A0ABZ1IG14_9PSEU</name>
<dbReference type="PROSITE" id="PS50931">
    <property type="entry name" value="HTH_LYSR"/>
    <property type="match status" value="1"/>
</dbReference>
<sequence>MDPARLPSFSLRQLLYFVTAAESGTIRAAAARLHVAESAVSVALTELERAVDAQLVVRRRAHGVTLTPSGRTTLRLAKALLHQARELEEETAGEGAALTGPLAIGCYPMLGPSSLPRLLSGFAGLHPGVTVDFHEDTQDRLHRRLADGELDLAIMYDLDLPESLPRTELDRRVPHVLLPPDHALARGPLDLRDLEPEPMVLLDAPPSTNHALAVCAQAGIRPSIRYRTVNFETARALVGRGLGWTLLVTLPSSPVTYEGLEVVTLYPDYPVLDPVRVVLTWPDDARLSRRAREFLRFAAGHTSENPRSLP</sequence>
<dbReference type="PANTHER" id="PTHR30346:SF0">
    <property type="entry name" value="HCA OPERON TRANSCRIPTIONAL ACTIVATOR HCAR"/>
    <property type="match status" value="1"/>
</dbReference>
<dbReference type="PANTHER" id="PTHR30346">
    <property type="entry name" value="TRANSCRIPTIONAL DUAL REGULATOR HCAR-RELATED"/>
    <property type="match status" value="1"/>
</dbReference>
<keyword evidence="5" id="KW-0084">Basement membrane</keyword>
<feature type="domain" description="HTH lysR-type" evidence="9">
    <location>
        <begin position="9"/>
        <end position="67"/>
    </location>
</feature>
<dbReference type="EMBL" id="CP142149">
    <property type="protein sequence ID" value="WSE32494.1"/>
    <property type="molecule type" value="Genomic_DNA"/>
</dbReference>
<dbReference type="InterPro" id="IPR005119">
    <property type="entry name" value="LysR_subst-bd"/>
</dbReference>
<organism evidence="11 12">
    <name type="scientific">Amycolatopsis rhabdoformis</name>
    <dbReference type="NCBI Taxonomy" id="1448059"/>
    <lineage>
        <taxon>Bacteria</taxon>
        <taxon>Bacillati</taxon>
        <taxon>Actinomycetota</taxon>
        <taxon>Actinomycetes</taxon>
        <taxon>Pseudonocardiales</taxon>
        <taxon>Pseudonocardiaceae</taxon>
        <taxon>Amycolatopsis</taxon>
    </lineage>
</organism>
<proteinExistence type="inferred from homology"/>
<dbReference type="Gene3D" id="3.40.190.10">
    <property type="entry name" value="Periplasmic binding protein-like II"/>
    <property type="match status" value="2"/>
</dbReference>
<dbReference type="InterPro" id="IPR013015">
    <property type="entry name" value="Laminin_IV_B"/>
</dbReference>
<keyword evidence="3" id="KW-0964">Secreted</keyword>
<dbReference type="Gene3D" id="1.10.10.10">
    <property type="entry name" value="Winged helix-like DNA-binding domain superfamily/Winged helix DNA-binding domain"/>
    <property type="match status" value="1"/>
</dbReference>
<comment type="similarity">
    <text evidence="2">Belongs to the LysR transcriptional regulatory family.</text>
</comment>
<dbReference type="Pfam" id="PF00126">
    <property type="entry name" value="HTH_1"/>
    <property type="match status" value="1"/>
</dbReference>
<evidence type="ECO:0000259" key="10">
    <source>
        <dbReference type="PROSITE" id="PS51116"/>
    </source>
</evidence>
<keyword evidence="8" id="KW-0804">Transcription</keyword>
<evidence type="ECO:0000259" key="9">
    <source>
        <dbReference type="PROSITE" id="PS50931"/>
    </source>
</evidence>
<keyword evidence="4" id="KW-0272">Extracellular matrix</keyword>
<dbReference type="SUPFAM" id="SSF53850">
    <property type="entry name" value="Periplasmic binding protein-like II"/>
    <property type="match status" value="1"/>
</dbReference>
<dbReference type="Proteomes" id="UP001330812">
    <property type="component" value="Chromosome"/>
</dbReference>
<protein>
    <submittedName>
        <fullName evidence="11">LysR substrate-binding domain-containing protein</fullName>
    </submittedName>
</protein>
<gene>
    <name evidence="11" type="ORF">VSH64_10295</name>
</gene>
<keyword evidence="12" id="KW-1185">Reference proteome</keyword>
<comment type="subcellular location">
    <subcellularLocation>
        <location evidence="1">Secreted</location>
        <location evidence="1">Extracellular space</location>
        <location evidence="1">Extracellular matrix</location>
        <location evidence="1">Basement membrane</location>
    </subcellularLocation>
</comment>
<dbReference type="InterPro" id="IPR000847">
    <property type="entry name" value="LysR_HTH_N"/>
</dbReference>